<dbReference type="CDD" id="cd02209">
    <property type="entry name" value="cupin_XRE_C"/>
    <property type="match status" value="1"/>
</dbReference>
<dbReference type="CDD" id="cd00093">
    <property type="entry name" value="HTH_XRE"/>
    <property type="match status" value="1"/>
</dbReference>
<dbReference type="Gene3D" id="1.10.260.40">
    <property type="entry name" value="lambda repressor-like DNA-binding domains"/>
    <property type="match status" value="1"/>
</dbReference>
<reference evidence="4" key="1">
    <citation type="journal article" date="2014" name="Int. J. Syst. Evol. Microbiol.">
        <title>Complete genome sequence of Corynebacterium casei LMG S-19264T (=DSM 44701T), isolated from a smear-ripened cheese.</title>
        <authorList>
            <consortium name="US DOE Joint Genome Institute (JGI-PGF)"/>
            <person name="Walter F."/>
            <person name="Albersmeier A."/>
            <person name="Kalinowski J."/>
            <person name="Ruckert C."/>
        </authorList>
    </citation>
    <scope>NUCLEOTIDE SEQUENCE</scope>
    <source>
        <strain evidence="4">CGMCC 4.7138</strain>
    </source>
</reference>
<sequence>MADPATITAAIAANVRGQRAHRGMTLDELAARSNVSRGMLIQVEQGRTNPSVNTLSRIADALGVTLARLVEVADTPVVRVVHESEVVTFRHPGGGSARLLVGTDAPAILELWDWRLGPGDHHDGDAHPAGTREMLTVLEGRLTLTVYGRSHVVGPGDAVVFSADRPHRYANEHDQPLRFVMVVTEPPEPPDAVPADVREPADVRRPPDAGESAHD</sequence>
<keyword evidence="1" id="KW-0238">DNA-binding</keyword>
<evidence type="ECO:0000259" key="3">
    <source>
        <dbReference type="PROSITE" id="PS50943"/>
    </source>
</evidence>
<dbReference type="SMART" id="SM00530">
    <property type="entry name" value="HTH_XRE"/>
    <property type="match status" value="1"/>
</dbReference>
<evidence type="ECO:0000313" key="5">
    <source>
        <dbReference type="Proteomes" id="UP000653480"/>
    </source>
</evidence>
<dbReference type="Pfam" id="PF07883">
    <property type="entry name" value="Cupin_2"/>
    <property type="match status" value="1"/>
</dbReference>
<dbReference type="InterPro" id="IPR014710">
    <property type="entry name" value="RmlC-like_jellyroll"/>
</dbReference>
<reference evidence="4" key="2">
    <citation type="submission" date="2020-09" db="EMBL/GenBank/DDBJ databases">
        <authorList>
            <person name="Sun Q."/>
            <person name="Zhou Y."/>
        </authorList>
    </citation>
    <scope>NUCLEOTIDE SEQUENCE</scope>
    <source>
        <strain evidence="4">CGMCC 4.7138</strain>
    </source>
</reference>
<gene>
    <name evidence="4" type="ORF">GCM10011574_50630</name>
</gene>
<protein>
    <submittedName>
        <fullName evidence="4">Transcriptional regulator</fullName>
    </submittedName>
</protein>
<dbReference type="GO" id="GO:0003677">
    <property type="term" value="F:DNA binding"/>
    <property type="evidence" value="ECO:0007669"/>
    <property type="project" value="UniProtKB-KW"/>
</dbReference>
<dbReference type="GO" id="GO:0005829">
    <property type="term" value="C:cytosol"/>
    <property type="evidence" value="ECO:0007669"/>
    <property type="project" value="TreeGrafter"/>
</dbReference>
<dbReference type="Pfam" id="PF01381">
    <property type="entry name" value="HTH_3"/>
    <property type="match status" value="1"/>
</dbReference>
<feature type="compositionally biased region" description="Basic and acidic residues" evidence="2">
    <location>
        <begin position="196"/>
        <end position="215"/>
    </location>
</feature>
<dbReference type="InterPro" id="IPR001387">
    <property type="entry name" value="Cro/C1-type_HTH"/>
</dbReference>
<organism evidence="4 5">
    <name type="scientific">Microbispora bryophytorum</name>
    <dbReference type="NCBI Taxonomy" id="1460882"/>
    <lineage>
        <taxon>Bacteria</taxon>
        <taxon>Bacillati</taxon>
        <taxon>Actinomycetota</taxon>
        <taxon>Actinomycetes</taxon>
        <taxon>Streptosporangiales</taxon>
        <taxon>Streptosporangiaceae</taxon>
        <taxon>Microbispora</taxon>
    </lineage>
</organism>
<dbReference type="SUPFAM" id="SSF47413">
    <property type="entry name" value="lambda repressor-like DNA-binding domains"/>
    <property type="match status" value="1"/>
</dbReference>
<dbReference type="RefSeq" id="WP_142571983.1">
    <property type="nucleotide sequence ID" value="NZ_BMMN01000010.1"/>
</dbReference>
<evidence type="ECO:0000313" key="4">
    <source>
        <dbReference type="EMBL" id="GGO22367.1"/>
    </source>
</evidence>
<name>A0A8H9H697_9ACTN</name>
<dbReference type="PANTHER" id="PTHR46797:SF1">
    <property type="entry name" value="METHYLPHOSPHONATE SYNTHASE"/>
    <property type="match status" value="1"/>
</dbReference>
<dbReference type="Gene3D" id="2.60.120.10">
    <property type="entry name" value="Jelly Rolls"/>
    <property type="match status" value="1"/>
</dbReference>
<dbReference type="InterPro" id="IPR010982">
    <property type="entry name" value="Lambda_DNA-bd_dom_sf"/>
</dbReference>
<feature type="domain" description="HTH cro/C1-type" evidence="3">
    <location>
        <begin position="15"/>
        <end position="69"/>
    </location>
</feature>
<accession>A0A8H9H697</accession>
<evidence type="ECO:0000256" key="1">
    <source>
        <dbReference type="ARBA" id="ARBA00023125"/>
    </source>
</evidence>
<dbReference type="InterPro" id="IPR050807">
    <property type="entry name" value="TransReg_Diox_bact_type"/>
</dbReference>
<dbReference type="GO" id="GO:0003700">
    <property type="term" value="F:DNA-binding transcription factor activity"/>
    <property type="evidence" value="ECO:0007669"/>
    <property type="project" value="TreeGrafter"/>
</dbReference>
<dbReference type="AlphaFoldDB" id="A0A8H9H697"/>
<dbReference type="InterPro" id="IPR011051">
    <property type="entry name" value="RmlC_Cupin_sf"/>
</dbReference>
<keyword evidence="5" id="KW-1185">Reference proteome</keyword>
<dbReference type="SUPFAM" id="SSF51182">
    <property type="entry name" value="RmlC-like cupins"/>
    <property type="match status" value="1"/>
</dbReference>
<dbReference type="PROSITE" id="PS50943">
    <property type="entry name" value="HTH_CROC1"/>
    <property type="match status" value="1"/>
</dbReference>
<dbReference type="Proteomes" id="UP000653480">
    <property type="component" value="Unassembled WGS sequence"/>
</dbReference>
<dbReference type="PANTHER" id="PTHR46797">
    <property type="entry name" value="HTH-TYPE TRANSCRIPTIONAL REGULATOR"/>
    <property type="match status" value="1"/>
</dbReference>
<comment type="caution">
    <text evidence="4">The sequence shown here is derived from an EMBL/GenBank/DDBJ whole genome shotgun (WGS) entry which is preliminary data.</text>
</comment>
<feature type="region of interest" description="Disordered" evidence="2">
    <location>
        <begin position="185"/>
        <end position="215"/>
    </location>
</feature>
<dbReference type="InterPro" id="IPR013096">
    <property type="entry name" value="Cupin_2"/>
</dbReference>
<evidence type="ECO:0000256" key="2">
    <source>
        <dbReference type="SAM" id="MobiDB-lite"/>
    </source>
</evidence>
<dbReference type="EMBL" id="BMMN01000010">
    <property type="protein sequence ID" value="GGO22367.1"/>
    <property type="molecule type" value="Genomic_DNA"/>
</dbReference>
<dbReference type="OrthoDB" id="9810578at2"/>
<proteinExistence type="predicted"/>